<sequence>MRLVNRRDSFLFTRPTRFVILRRSLQATWKIVVFLRF</sequence>
<proteinExistence type="predicted"/>
<accession>A0A0A9GNA8</accession>
<organism evidence="1">
    <name type="scientific">Arundo donax</name>
    <name type="common">Giant reed</name>
    <name type="synonym">Donax arundinaceus</name>
    <dbReference type="NCBI Taxonomy" id="35708"/>
    <lineage>
        <taxon>Eukaryota</taxon>
        <taxon>Viridiplantae</taxon>
        <taxon>Streptophyta</taxon>
        <taxon>Embryophyta</taxon>
        <taxon>Tracheophyta</taxon>
        <taxon>Spermatophyta</taxon>
        <taxon>Magnoliopsida</taxon>
        <taxon>Liliopsida</taxon>
        <taxon>Poales</taxon>
        <taxon>Poaceae</taxon>
        <taxon>PACMAD clade</taxon>
        <taxon>Arundinoideae</taxon>
        <taxon>Arundineae</taxon>
        <taxon>Arundo</taxon>
    </lineage>
</organism>
<reference evidence="1" key="1">
    <citation type="submission" date="2014-09" db="EMBL/GenBank/DDBJ databases">
        <authorList>
            <person name="Magalhaes I.L.F."/>
            <person name="Oliveira U."/>
            <person name="Santos F.R."/>
            <person name="Vidigal T.H.D.A."/>
            <person name="Brescovit A.D."/>
            <person name="Santos A.J."/>
        </authorList>
    </citation>
    <scope>NUCLEOTIDE SEQUENCE</scope>
    <source>
        <tissue evidence="1">Shoot tissue taken approximately 20 cm above the soil surface</tissue>
    </source>
</reference>
<dbReference type="AlphaFoldDB" id="A0A0A9GNA8"/>
<reference evidence="1" key="2">
    <citation type="journal article" date="2015" name="Data Brief">
        <title>Shoot transcriptome of the giant reed, Arundo donax.</title>
        <authorList>
            <person name="Barrero R.A."/>
            <person name="Guerrero F.D."/>
            <person name="Moolhuijzen P."/>
            <person name="Goolsby J.A."/>
            <person name="Tidwell J."/>
            <person name="Bellgard S.E."/>
            <person name="Bellgard M.I."/>
        </authorList>
    </citation>
    <scope>NUCLEOTIDE SEQUENCE</scope>
    <source>
        <tissue evidence="1">Shoot tissue taken approximately 20 cm above the soil surface</tissue>
    </source>
</reference>
<dbReference type="EMBL" id="GBRH01171909">
    <property type="protein sequence ID" value="JAE25987.1"/>
    <property type="molecule type" value="Transcribed_RNA"/>
</dbReference>
<protein>
    <submittedName>
        <fullName evidence="1">Uncharacterized protein</fullName>
    </submittedName>
</protein>
<name>A0A0A9GNA8_ARUDO</name>
<evidence type="ECO:0000313" key="1">
    <source>
        <dbReference type="EMBL" id="JAE25987.1"/>
    </source>
</evidence>